<accession>A0A9P7GQG4</accession>
<dbReference type="Pfam" id="PF00355">
    <property type="entry name" value="Rieske"/>
    <property type="match status" value="1"/>
</dbReference>
<dbReference type="AlphaFoldDB" id="A0A9P7GQG4"/>
<dbReference type="Pfam" id="PF00848">
    <property type="entry name" value="Ring_hydroxyl_A"/>
    <property type="match status" value="1"/>
</dbReference>
<dbReference type="Gene3D" id="2.102.10.10">
    <property type="entry name" value="Rieske [2Fe-2S] iron-sulphur domain"/>
    <property type="match status" value="1"/>
</dbReference>
<comment type="similarity">
    <text evidence="4">Belongs to the choline monooxygenase family.</text>
</comment>
<evidence type="ECO:0000256" key="4">
    <source>
        <dbReference type="ARBA" id="ARBA00010848"/>
    </source>
</evidence>
<dbReference type="InterPro" id="IPR010730">
    <property type="entry name" value="HET"/>
</dbReference>
<organism evidence="14 15">
    <name type="scientific">Fusarium avenaceum</name>
    <dbReference type="NCBI Taxonomy" id="40199"/>
    <lineage>
        <taxon>Eukaryota</taxon>
        <taxon>Fungi</taxon>
        <taxon>Dikarya</taxon>
        <taxon>Ascomycota</taxon>
        <taxon>Pezizomycotina</taxon>
        <taxon>Sordariomycetes</taxon>
        <taxon>Hypocreomycetidae</taxon>
        <taxon>Hypocreales</taxon>
        <taxon>Nectriaceae</taxon>
        <taxon>Fusarium</taxon>
        <taxon>Fusarium tricinctum species complex</taxon>
    </lineage>
</organism>
<dbReference type="Proteomes" id="UP000782241">
    <property type="component" value="Unassembled WGS sequence"/>
</dbReference>
<evidence type="ECO:0000256" key="12">
    <source>
        <dbReference type="ARBA" id="ARBA00049097"/>
    </source>
</evidence>
<dbReference type="CDD" id="cd00680">
    <property type="entry name" value="RHO_alpha_C"/>
    <property type="match status" value="1"/>
</dbReference>
<feature type="domain" description="Rieske" evidence="13">
    <location>
        <begin position="486"/>
        <end position="571"/>
    </location>
</feature>
<evidence type="ECO:0000313" key="14">
    <source>
        <dbReference type="EMBL" id="KAG5654924.1"/>
    </source>
</evidence>
<comment type="pathway">
    <text evidence="3">Amine and polyamine biosynthesis; betaine biosynthesis via choline pathway; betaine aldehyde from choline (monooxygenase route): step 1/1.</text>
</comment>
<dbReference type="InterPro" id="IPR001663">
    <property type="entry name" value="Rng_hydr_dOase-A"/>
</dbReference>
<dbReference type="PANTHER" id="PTHR43756">
    <property type="entry name" value="CHOLINE MONOOXYGENASE, CHLOROPLASTIC"/>
    <property type="match status" value="1"/>
</dbReference>
<evidence type="ECO:0000256" key="3">
    <source>
        <dbReference type="ARBA" id="ARBA00004866"/>
    </source>
</evidence>
<dbReference type="GO" id="GO:0051537">
    <property type="term" value="F:2 iron, 2 sulfur cluster binding"/>
    <property type="evidence" value="ECO:0007669"/>
    <property type="project" value="UniProtKB-KW"/>
</dbReference>
<protein>
    <recommendedName>
        <fullName evidence="6">Choline monooxygenase, chloroplastic</fullName>
        <ecNumber evidence="5">1.14.15.7</ecNumber>
    </recommendedName>
</protein>
<reference evidence="14" key="1">
    <citation type="submission" date="2021-04" db="EMBL/GenBank/DDBJ databases">
        <title>Draft genome of Fusarium avenaceum strain F156N33, isolated from an atmospheric sample in Virginia.</title>
        <authorList>
            <person name="Yang S."/>
            <person name="Vinatzer B.A."/>
            <person name="Coleman J."/>
        </authorList>
    </citation>
    <scope>NUCLEOTIDE SEQUENCE</scope>
    <source>
        <strain evidence="14">F156N33</strain>
    </source>
</reference>
<comment type="caution">
    <text evidence="14">The sequence shown here is derived from an EMBL/GenBank/DDBJ whole genome shotgun (WGS) entry which is preliminary data.</text>
</comment>
<dbReference type="InterPro" id="IPR015879">
    <property type="entry name" value="Ring_hydroxy_dOase_asu_C_dom"/>
</dbReference>
<evidence type="ECO:0000256" key="6">
    <source>
        <dbReference type="ARBA" id="ARBA00014931"/>
    </source>
</evidence>
<evidence type="ECO:0000313" key="15">
    <source>
        <dbReference type="Proteomes" id="UP000782241"/>
    </source>
</evidence>
<comment type="catalytic activity">
    <reaction evidence="12">
        <text>choline + 2 reduced [2Fe-2S]-[ferredoxin] + O2 + 2 H(+) = betaine aldehyde hydrate + 2 oxidized [2Fe-2S]-[ferredoxin] + H2O</text>
        <dbReference type="Rhea" id="RHEA:17769"/>
        <dbReference type="Rhea" id="RHEA-COMP:10000"/>
        <dbReference type="Rhea" id="RHEA-COMP:10001"/>
        <dbReference type="ChEBI" id="CHEBI:15354"/>
        <dbReference type="ChEBI" id="CHEBI:15377"/>
        <dbReference type="ChEBI" id="CHEBI:15378"/>
        <dbReference type="ChEBI" id="CHEBI:15379"/>
        <dbReference type="ChEBI" id="CHEBI:15870"/>
        <dbReference type="ChEBI" id="CHEBI:33737"/>
        <dbReference type="ChEBI" id="CHEBI:33738"/>
        <dbReference type="EC" id="1.14.15.7"/>
    </reaction>
</comment>
<dbReference type="GO" id="GO:0019133">
    <property type="term" value="F:choline monooxygenase activity"/>
    <property type="evidence" value="ECO:0007669"/>
    <property type="project" value="UniProtKB-EC"/>
</dbReference>
<dbReference type="InterPro" id="IPR017941">
    <property type="entry name" value="Rieske_2Fe-2S"/>
</dbReference>
<evidence type="ECO:0000256" key="9">
    <source>
        <dbReference type="ARBA" id="ARBA00023002"/>
    </source>
</evidence>
<evidence type="ECO:0000256" key="2">
    <source>
        <dbReference type="ARBA" id="ARBA00002149"/>
    </source>
</evidence>
<keyword evidence="7" id="KW-0001">2Fe-2S</keyword>
<keyword evidence="10" id="KW-0408">Iron</keyword>
<name>A0A9P7GQG4_9HYPO</name>
<keyword evidence="11" id="KW-0411">Iron-sulfur</keyword>
<evidence type="ECO:0000256" key="1">
    <source>
        <dbReference type="ARBA" id="ARBA00001962"/>
    </source>
</evidence>
<keyword evidence="8" id="KW-0479">Metal-binding</keyword>
<gene>
    <name evidence="14" type="ORF">KAF25_010969</name>
</gene>
<dbReference type="SUPFAM" id="SSF55961">
    <property type="entry name" value="Bet v1-like"/>
    <property type="match status" value="1"/>
</dbReference>
<sequence>MSMQQEIELHTLAKTIRDAIAVTRSLGYKYLWVDSLCIIQDSKADWKVESAKMGGIYRRSILTLGALHAAGNHEGLFTARNPLCARNLHIPGTSFEISNTANYVFWEYETRVAPLQTRAWVVQERASALRTLFFGATGLFWECSQCQASESDVQGSIDPLNPSWKRGINAVIDASDVSHRAAALVRIWNRIRFEYTQCNLTYVSDRPVAIAGLADFLSNATGLKYSHGVWLDIAPADLCWLPTSIGQRVENKVSRIPAWSWLSVDKPVEVLLKSSKYFVVWRKSAELVGLPFTEASDNKPLIHTWPALTEAMKERPPQSLSFLTDFMKVYLLPDSALTLTDPKANKSRSHDIPEKADGEAFDPLSQRYKWTPDIAVNSSITEAWFIHLAHFESLDGTRMGEAGIIAVNKSGREFERIGILKKWHFLSSSEFSQDITFIMWKFLGLSSGSDANAKTGPTRGLPSSWYRSAEIYKLERRAIFSKKWILLTHKLRFQQVGDYLSLTYAEFPIFLIRDRDDNINGFHNACRHRAYPVIKDKAGKTGIISCKYHGWSYGLKGNLAKAPRFETVPDFDKSQHGLLPIHVHVDKTGFVWVNLQAELEETWEKQFGGVDEKTMFDFTSGYKYDHTWDMDLKSNWKGVMENYNECYHCPTSHPLIARVSDLPKYNVEPKGNCLEHTIVNKKEDDGTDDFKRSIRFFFPSTSVTVTKNFFYIQRMIPVDEKHTRIENEVFRHDSAGDEIFKATMEFYAQVLDEDKELCESAQVNLDAGVFVSGELHPDKERVSTPGPIHFQNTVRNQVIEHRRKEVELDEPILPAVPKVVGPMKTETYDQDAMLCSQLERESCGAQAELAW</sequence>
<evidence type="ECO:0000256" key="11">
    <source>
        <dbReference type="ARBA" id="ARBA00023014"/>
    </source>
</evidence>
<dbReference type="Gene3D" id="3.90.380.10">
    <property type="entry name" value="Naphthalene 1,2-dioxygenase Alpha Subunit, Chain A, domain 1"/>
    <property type="match status" value="2"/>
</dbReference>
<dbReference type="PANTHER" id="PTHR43756:SF5">
    <property type="entry name" value="CHOLINE MONOOXYGENASE, CHLOROPLASTIC"/>
    <property type="match status" value="1"/>
</dbReference>
<dbReference type="CDD" id="cd03469">
    <property type="entry name" value="Rieske_RO_Alpha_N"/>
    <property type="match status" value="1"/>
</dbReference>
<dbReference type="PROSITE" id="PS51296">
    <property type="entry name" value="RIESKE"/>
    <property type="match status" value="1"/>
</dbReference>
<dbReference type="PRINTS" id="PR00090">
    <property type="entry name" value="RNGDIOXGNASE"/>
</dbReference>
<evidence type="ECO:0000256" key="5">
    <source>
        <dbReference type="ARBA" id="ARBA00012763"/>
    </source>
</evidence>
<dbReference type="GO" id="GO:0005506">
    <property type="term" value="F:iron ion binding"/>
    <property type="evidence" value="ECO:0007669"/>
    <property type="project" value="InterPro"/>
</dbReference>
<evidence type="ECO:0000256" key="7">
    <source>
        <dbReference type="ARBA" id="ARBA00022714"/>
    </source>
</evidence>
<evidence type="ECO:0000256" key="10">
    <source>
        <dbReference type="ARBA" id="ARBA00023004"/>
    </source>
</evidence>
<comment type="function">
    <text evidence="2">Catalyzes the first step of the osmoprotectant glycine betaine synthesis.</text>
</comment>
<evidence type="ECO:0000256" key="8">
    <source>
        <dbReference type="ARBA" id="ARBA00022723"/>
    </source>
</evidence>
<dbReference type="EC" id="1.14.15.7" evidence="5"/>
<evidence type="ECO:0000259" key="13">
    <source>
        <dbReference type="PROSITE" id="PS51296"/>
    </source>
</evidence>
<keyword evidence="9" id="KW-0560">Oxidoreductase</keyword>
<dbReference type="EMBL" id="JAGPUO010000041">
    <property type="protein sequence ID" value="KAG5654924.1"/>
    <property type="molecule type" value="Genomic_DNA"/>
</dbReference>
<dbReference type="SUPFAM" id="SSF50022">
    <property type="entry name" value="ISP domain"/>
    <property type="match status" value="1"/>
</dbReference>
<dbReference type="InterPro" id="IPR036922">
    <property type="entry name" value="Rieske_2Fe-2S_sf"/>
</dbReference>
<dbReference type="Pfam" id="PF06985">
    <property type="entry name" value="HET"/>
    <property type="match status" value="1"/>
</dbReference>
<keyword evidence="15" id="KW-1185">Reference proteome</keyword>
<proteinExistence type="inferred from homology"/>
<comment type="cofactor">
    <cofactor evidence="1">
        <name>Fe cation</name>
        <dbReference type="ChEBI" id="CHEBI:24875"/>
    </cofactor>
</comment>